<dbReference type="InterPro" id="IPR016653">
    <property type="entry name" value="TRM10/TRM10A"/>
</dbReference>
<dbReference type="CDD" id="cd18101">
    <property type="entry name" value="Trm10euk_A"/>
    <property type="match status" value="1"/>
</dbReference>
<keyword evidence="3" id="KW-0808">Transferase</keyword>
<proteinExistence type="predicted"/>
<feature type="compositionally biased region" description="Low complexity" evidence="8">
    <location>
        <begin position="1"/>
        <end position="22"/>
    </location>
</feature>
<dbReference type="GO" id="GO:0000049">
    <property type="term" value="F:tRNA binding"/>
    <property type="evidence" value="ECO:0007669"/>
    <property type="project" value="TreeGrafter"/>
</dbReference>
<dbReference type="EMBL" id="JAZGQO010000014">
    <property type="protein sequence ID" value="KAK6170043.1"/>
    <property type="molecule type" value="Genomic_DNA"/>
</dbReference>
<feature type="region of interest" description="Disordered" evidence="8">
    <location>
        <begin position="1"/>
        <end position="55"/>
    </location>
</feature>
<feature type="binding site" evidence="7">
    <location>
        <position position="237"/>
    </location>
    <ligand>
        <name>S-adenosyl-L-methionine</name>
        <dbReference type="ChEBI" id="CHEBI:59789"/>
    </ligand>
</feature>
<evidence type="ECO:0000313" key="11">
    <source>
        <dbReference type="Proteomes" id="UP001347796"/>
    </source>
</evidence>
<feature type="binding site" evidence="7">
    <location>
        <position position="191"/>
    </location>
    <ligand>
        <name>S-adenosyl-L-methionine</name>
        <dbReference type="ChEBI" id="CHEBI:59789"/>
    </ligand>
</feature>
<evidence type="ECO:0000313" key="10">
    <source>
        <dbReference type="EMBL" id="KAK6170043.1"/>
    </source>
</evidence>
<feature type="compositionally biased region" description="Basic and acidic residues" evidence="8">
    <location>
        <begin position="311"/>
        <end position="343"/>
    </location>
</feature>
<evidence type="ECO:0000256" key="3">
    <source>
        <dbReference type="ARBA" id="ARBA00022679"/>
    </source>
</evidence>
<evidence type="ECO:0000256" key="2">
    <source>
        <dbReference type="ARBA" id="ARBA00022603"/>
    </source>
</evidence>
<accession>A0AAN8J7I1</accession>
<dbReference type="PROSITE" id="PS51675">
    <property type="entry name" value="SAM_MT_TRM10"/>
    <property type="match status" value="1"/>
</dbReference>
<dbReference type="PANTHER" id="PTHR13563:SF13">
    <property type="entry name" value="TRNA METHYLTRANSFERASE 10 HOMOLOG A"/>
    <property type="match status" value="1"/>
</dbReference>
<dbReference type="GO" id="GO:0052905">
    <property type="term" value="F:tRNA (guanosine(9)-N1)-methyltransferase activity"/>
    <property type="evidence" value="ECO:0007669"/>
    <property type="project" value="UniProtKB-EC"/>
</dbReference>
<dbReference type="FunFam" id="3.40.1280.30:FF:000001">
    <property type="entry name" value="tRNA methyltransferase 10 homolog A"/>
    <property type="match status" value="1"/>
</dbReference>
<organism evidence="10 11">
    <name type="scientific">Patella caerulea</name>
    <name type="common">Rayed Mediterranean limpet</name>
    <dbReference type="NCBI Taxonomy" id="87958"/>
    <lineage>
        <taxon>Eukaryota</taxon>
        <taxon>Metazoa</taxon>
        <taxon>Spiralia</taxon>
        <taxon>Lophotrochozoa</taxon>
        <taxon>Mollusca</taxon>
        <taxon>Gastropoda</taxon>
        <taxon>Patellogastropoda</taxon>
        <taxon>Patelloidea</taxon>
        <taxon>Patellidae</taxon>
        <taxon>Patella</taxon>
    </lineage>
</organism>
<feature type="domain" description="SAM-dependent MTase TRM10-type" evidence="9">
    <location>
        <begin position="92"/>
        <end position="284"/>
    </location>
</feature>
<dbReference type="InterPro" id="IPR038459">
    <property type="entry name" value="MT_TRM10-typ_sf"/>
</dbReference>
<dbReference type="AlphaFoldDB" id="A0AAN8J7I1"/>
<dbReference type="InterPro" id="IPR028564">
    <property type="entry name" value="MT_TRM10-typ"/>
</dbReference>
<feature type="active site" description="Proton acceptor" evidence="6">
    <location>
        <position position="215"/>
    </location>
</feature>
<dbReference type="GO" id="GO:0002939">
    <property type="term" value="P:tRNA N1-guanine methylation"/>
    <property type="evidence" value="ECO:0007669"/>
    <property type="project" value="TreeGrafter"/>
</dbReference>
<comment type="caution">
    <text evidence="10">The sequence shown here is derived from an EMBL/GenBank/DDBJ whole genome shotgun (WGS) entry which is preliminary data.</text>
</comment>
<gene>
    <name evidence="10" type="ORF">SNE40_018530</name>
</gene>
<feature type="binding site" evidence="7">
    <location>
        <position position="211"/>
    </location>
    <ligand>
        <name>S-adenosyl-L-methionine</name>
        <dbReference type="ChEBI" id="CHEBI:59789"/>
    </ligand>
</feature>
<dbReference type="EC" id="2.1.1.221" evidence="1"/>
<evidence type="ECO:0000256" key="6">
    <source>
        <dbReference type="PIRSR" id="PIRSR016323-1"/>
    </source>
</evidence>
<reference evidence="10 11" key="1">
    <citation type="submission" date="2024-01" db="EMBL/GenBank/DDBJ databases">
        <title>The genome of the rayed Mediterranean limpet Patella caerulea (Linnaeus, 1758).</title>
        <authorList>
            <person name="Anh-Thu Weber A."/>
            <person name="Halstead-Nussloch G."/>
        </authorList>
    </citation>
    <scope>NUCLEOTIDE SEQUENCE [LARGE SCALE GENOMIC DNA]</scope>
    <source>
        <strain evidence="10">AATW-2023a</strain>
        <tissue evidence="10">Whole specimen</tissue>
    </source>
</reference>
<keyword evidence="11" id="KW-1185">Reference proteome</keyword>
<dbReference type="Gene3D" id="3.40.1280.30">
    <property type="match status" value="1"/>
</dbReference>
<keyword evidence="4" id="KW-0949">S-adenosyl-L-methionine</keyword>
<dbReference type="PIRSF" id="PIRSF016323">
    <property type="entry name" value="tRNA_m1G_mtfrase_met"/>
    <property type="match status" value="1"/>
</dbReference>
<evidence type="ECO:0000256" key="7">
    <source>
        <dbReference type="PIRSR" id="PIRSR016323-2"/>
    </source>
</evidence>
<dbReference type="InterPro" id="IPR007356">
    <property type="entry name" value="tRNA_m1G_MeTrfase_euk"/>
</dbReference>
<name>A0AAN8J7I1_PATCE</name>
<evidence type="ECO:0000256" key="4">
    <source>
        <dbReference type="ARBA" id="ARBA00022691"/>
    </source>
</evidence>
<dbReference type="PANTHER" id="PTHR13563">
    <property type="entry name" value="TRNA (GUANINE-9-) METHYLTRANSFERASE"/>
    <property type="match status" value="1"/>
</dbReference>
<feature type="region of interest" description="Disordered" evidence="8">
    <location>
        <begin position="287"/>
        <end position="343"/>
    </location>
</feature>
<dbReference type="Proteomes" id="UP001347796">
    <property type="component" value="Unassembled WGS sequence"/>
</dbReference>
<protein>
    <recommendedName>
        <fullName evidence="1">tRNA (guanine(9)-N(1))-methyltransferase</fullName>
        <ecNumber evidence="1">2.1.1.221</ecNumber>
    </recommendedName>
</protein>
<keyword evidence="2" id="KW-0489">Methyltransferase</keyword>
<dbReference type="GO" id="GO:0005654">
    <property type="term" value="C:nucleoplasm"/>
    <property type="evidence" value="ECO:0007669"/>
    <property type="project" value="TreeGrafter"/>
</dbReference>
<sequence length="343" mass="39304">MACLDINTPETETTPSPTQIIEQMNSDTPHQEGYDQTEIETEAKPLSKNQQKKLKKREKWLQLKAVKRAGEKNKRKRKYAEAREKGVTLGPTRKSLKRTGMKDSQCKVRVVIDCSFDNMMTYKDIIHLTQQIQHSYAANRRAQNALQFYVSGINGKLKKRLEGIGDYKGWDIFMKEEGFMSLFDQENIIYLSSESPNILSTIEDDKVYIIGGLVDHNHHKGFCHNLAEEKGLQHAQLPIGEYIDMKARKVLTINHVFEILLRYTESQSWEKAFFSVLPQRKGAMVKNSQVSEQSVIDKDEDTNESLSVSDNAKETISDISQHPDAKNENDNICEPDPKEDIHT</sequence>
<evidence type="ECO:0000256" key="1">
    <source>
        <dbReference type="ARBA" id="ARBA00012797"/>
    </source>
</evidence>
<comment type="catalytic activity">
    <reaction evidence="5">
        <text>guanosine(9) in tRNA + S-adenosyl-L-methionine = N(1)-methylguanosine(9) in tRNA + S-adenosyl-L-homocysteine + H(+)</text>
        <dbReference type="Rhea" id="RHEA:43156"/>
        <dbReference type="Rhea" id="RHEA-COMP:10367"/>
        <dbReference type="Rhea" id="RHEA-COMP:10368"/>
        <dbReference type="ChEBI" id="CHEBI:15378"/>
        <dbReference type="ChEBI" id="CHEBI:57856"/>
        <dbReference type="ChEBI" id="CHEBI:59789"/>
        <dbReference type="ChEBI" id="CHEBI:73542"/>
        <dbReference type="ChEBI" id="CHEBI:74269"/>
        <dbReference type="EC" id="2.1.1.221"/>
    </reaction>
</comment>
<evidence type="ECO:0000259" key="9">
    <source>
        <dbReference type="PROSITE" id="PS51675"/>
    </source>
</evidence>
<evidence type="ECO:0000256" key="5">
    <source>
        <dbReference type="ARBA" id="ARBA00048434"/>
    </source>
</evidence>
<feature type="binding site" evidence="7">
    <location>
        <position position="223"/>
    </location>
    <ligand>
        <name>S-adenosyl-L-methionine</name>
        <dbReference type="ChEBI" id="CHEBI:59789"/>
    </ligand>
</feature>
<evidence type="ECO:0000256" key="8">
    <source>
        <dbReference type="SAM" id="MobiDB-lite"/>
    </source>
</evidence>